<reference evidence="4" key="2">
    <citation type="submission" date="2021-04" db="EMBL/GenBank/DDBJ databases">
        <authorList>
            <person name="Gilroy R."/>
        </authorList>
    </citation>
    <scope>NUCLEOTIDE SEQUENCE</scope>
    <source>
        <strain evidence="4">ChiHjej12B11-9795</strain>
    </source>
</reference>
<organism evidence="4 5">
    <name type="scientific">Candidatus Bacteroides avicola</name>
    <dbReference type="NCBI Taxonomy" id="2838468"/>
    <lineage>
        <taxon>Bacteria</taxon>
        <taxon>Pseudomonadati</taxon>
        <taxon>Bacteroidota</taxon>
        <taxon>Bacteroidia</taxon>
        <taxon>Bacteroidales</taxon>
        <taxon>Bacteroidaceae</taxon>
        <taxon>Bacteroides</taxon>
    </lineage>
</organism>
<evidence type="ECO:0000256" key="2">
    <source>
        <dbReference type="SAM" id="Phobius"/>
    </source>
</evidence>
<dbReference type="EMBL" id="DWZI01000008">
    <property type="protein sequence ID" value="HJA84908.1"/>
    <property type="molecule type" value="Genomic_DNA"/>
</dbReference>
<keyword evidence="1" id="KW-0175">Coiled coil</keyword>
<evidence type="ECO:0000256" key="1">
    <source>
        <dbReference type="SAM" id="Coils"/>
    </source>
</evidence>
<dbReference type="Proteomes" id="UP000823862">
    <property type="component" value="Unassembled WGS sequence"/>
</dbReference>
<feature type="domain" description="Transglutaminase-like" evidence="3">
    <location>
        <begin position="201"/>
        <end position="281"/>
    </location>
</feature>
<dbReference type="PANTHER" id="PTHR35532:SF5">
    <property type="entry name" value="CARBOHYDRATE-BINDING DOMAIN-CONTAINING PROTEIN"/>
    <property type="match status" value="1"/>
</dbReference>
<evidence type="ECO:0000313" key="5">
    <source>
        <dbReference type="Proteomes" id="UP000823862"/>
    </source>
</evidence>
<dbReference type="PROSITE" id="PS51257">
    <property type="entry name" value="PROKAR_LIPOPROTEIN"/>
    <property type="match status" value="1"/>
</dbReference>
<keyword evidence="2" id="KW-0472">Membrane</keyword>
<dbReference type="InterPro" id="IPR002931">
    <property type="entry name" value="Transglutaminase-like"/>
</dbReference>
<dbReference type="PANTHER" id="PTHR35532">
    <property type="entry name" value="SIMILAR TO POLYHYDROXYALKANOATE DEPOLYMERASE"/>
    <property type="match status" value="1"/>
</dbReference>
<accession>A0A9D2HVL5</accession>
<dbReference type="InterPro" id="IPR038765">
    <property type="entry name" value="Papain-like_cys_pep_sf"/>
</dbReference>
<comment type="caution">
    <text evidence="4">The sequence shown here is derived from an EMBL/GenBank/DDBJ whole genome shotgun (WGS) entry which is preliminary data.</text>
</comment>
<dbReference type="AlphaFoldDB" id="A0A9D2HVL5"/>
<dbReference type="SUPFAM" id="SSF54001">
    <property type="entry name" value="Cysteine proteinases"/>
    <property type="match status" value="1"/>
</dbReference>
<name>A0A9D2HVL5_9BACE</name>
<evidence type="ECO:0000313" key="4">
    <source>
        <dbReference type="EMBL" id="HJA84908.1"/>
    </source>
</evidence>
<protein>
    <submittedName>
        <fullName evidence="4">Transglutaminase domain-containing protein</fullName>
    </submittedName>
</protein>
<feature type="coiled-coil region" evidence="1">
    <location>
        <begin position="40"/>
        <end position="67"/>
    </location>
</feature>
<reference evidence="4" key="1">
    <citation type="journal article" date="2021" name="PeerJ">
        <title>Extensive microbial diversity within the chicken gut microbiome revealed by metagenomics and culture.</title>
        <authorList>
            <person name="Gilroy R."/>
            <person name="Ravi A."/>
            <person name="Getino M."/>
            <person name="Pursley I."/>
            <person name="Horton D.L."/>
            <person name="Alikhan N.F."/>
            <person name="Baker D."/>
            <person name="Gharbi K."/>
            <person name="Hall N."/>
            <person name="Watson M."/>
            <person name="Adriaenssens E.M."/>
            <person name="Foster-Nyarko E."/>
            <person name="Jarju S."/>
            <person name="Secka A."/>
            <person name="Antonio M."/>
            <person name="Oren A."/>
            <person name="Chaudhuri R.R."/>
            <person name="La Ragione R."/>
            <person name="Hildebrand F."/>
            <person name="Pallen M.J."/>
        </authorList>
    </citation>
    <scope>NUCLEOTIDE SEQUENCE</scope>
    <source>
        <strain evidence="4">ChiHjej12B11-9795</strain>
    </source>
</reference>
<proteinExistence type="predicted"/>
<sequence length="518" mass="59176">MSYLLSRGTGIHFLSAKSIFIIFWISITGCGMVSCGRADDSQLEQALERAGDNRAELEQVLKHYAGEPEKLEAASFLIRNMMYHFSIEDYFVHTGTGEHYYPDITHFADQEDVSRHCDSLRASGWSIRQEKLWDLNTVRADFLIRNIDLAFEVKKKPWAKEVTWADFCRYVLPYRVQNEPLTGLREELMRKYVPLLDSARVQHPLDACRLLNDCLHGEITYRETGNPLRPTIEETYRAGIGTCEALCNYVTLVMRAAGIPVAVRRTTWTRMARGHVWCAVRQDGKSCDFGPGEMPFGAYRHRLATVRYLQPAKMYQLHFDADLSGFPADDDGYVTVLKNPLFSDVTDEGELPVYDLHIPVSHKEASSGRLAYLCAYNAGKWLPVAMGRCEGDTCRFTNVAGRNFFLLAVAEGKHRLRYVGAPFLTRGDGTYHRLLEDAGQPVCQIFRRETGGSPYSLYYWDSGEGTFRFLPYRSLTDSTQEYDNIPRNALLWYVHEKTVQDDRIGMIVEGTFKKSNEF</sequence>
<gene>
    <name evidence="4" type="ORF">H9950_01690</name>
</gene>
<keyword evidence="2" id="KW-1133">Transmembrane helix</keyword>
<dbReference type="Pfam" id="PF01841">
    <property type="entry name" value="Transglut_core"/>
    <property type="match status" value="1"/>
</dbReference>
<feature type="transmembrane region" description="Helical" evidence="2">
    <location>
        <begin position="12"/>
        <end position="34"/>
    </location>
</feature>
<keyword evidence="2" id="KW-0812">Transmembrane</keyword>
<evidence type="ECO:0000259" key="3">
    <source>
        <dbReference type="Pfam" id="PF01841"/>
    </source>
</evidence>